<dbReference type="PANTHER" id="PTHR30558:SF3">
    <property type="entry name" value="BIOPOLYMER TRANSPORT PROTEIN EXBD-RELATED"/>
    <property type="match status" value="1"/>
</dbReference>
<keyword evidence="5 8" id="KW-1133">Transmembrane helix</keyword>
<evidence type="ECO:0000256" key="2">
    <source>
        <dbReference type="ARBA" id="ARBA00005811"/>
    </source>
</evidence>
<sequence length="170" mass="18986">MAEVTTASGGAPKRGVHRLSTRIDMTPMVDLAFLLITFFMLTTTFSRPGVMSLNMPVRDKPSPVPGSRTITILLDKHNRIFYYTGIQDPQVAQTDFSAGGIRRIIADQRRTQPKEPIFIIKALDQSRYENLVDVLDEMTITGATTYALVDVTPGDLDLLTRYKQTHGIKD</sequence>
<keyword evidence="3" id="KW-1003">Cell membrane</keyword>
<keyword evidence="7" id="KW-0653">Protein transport</keyword>
<evidence type="ECO:0000256" key="5">
    <source>
        <dbReference type="ARBA" id="ARBA00022989"/>
    </source>
</evidence>
<keyword evidence="4 7" id="KW-0812">Transmembrane</keyword>
<dbReference type="GO" id="GO:0022857">
    <property type="term" value="F:transmembrane transporter activity"/>
    <property type="evidence" value="ECO:0007669"/>
    <property type="project" value="InterPro"/>
</dbReference>
<dbReference type="EMBL" id="CADCTQ010000066">
    <property type="protein sequence ID" value="CAA9226870.1"/>
    <property type="molecule type" value="Genomic_DNA"/>
</dbReference>
<evidence type="ECO:0000256" key="8">
    <source>
        <dbReference type="SAM" id="Phobius"/>
    </source>
</evidence>
<dbReference type="PANTHER" id="PTHR30558">
    <property type="entry name" value="EXBD MEMBRANE COMPONENT OF PMF-DRIVEN MACROMOLECULE IMPORT SYSTEM"/>
    <property type="match status" value="1"/>
</dbReference>
<protein>
    <submittedName>
        <fullName evidence="9">Biopolymer transport protein ExbD/TolR</fullName>
    </submittedName>
</protein>
<dbReference type="GO" id="GO:0015031">
    <property type="term" value="P:protein transport"/>
    <property type="evidence" value="ECO:0007669"/>
    <property type="project" value="UniProtKB-KW"/>
</dbReference>
<proteinExistence type="inferred from homology"/>
<comment type="subcellular location">
    <subcellularLocation>
        <location evidence="1">Cell membrane</location>
        <topology evidence="1">Single-pass membrane protein</topology>
    </subcellularLocation>
    <subcellularLocation>
        <location evidence="7">Cell membrane</location>
        <topology evidence="7">Single-pass type II membrane protein</topology>
    </subcellularLocation>
</comment>
<comment type="similarity">
    <text evidence="2 7">Belongs to the ExbD/TolR family.</text>
</comment>
<keyword evidence="7" id="KW-0813">Transport</keyword>
<dbReference type="Pfam" id="PF02472">
    <property type="entry name" value="ExbD"/>
    <property type="match status" value="1"/>
</dbReference>
<dbReference type="AlphaFoldDB" id="A0A6J4HNW2"/>
<gene>
    <name evidence="9" type="ORF">AVDCRST_MAG56-746</name>
</gene>
<evidence type="ECO:0000256" key="6">
    <source>
        <dbReference type="ARBA" id="ARBA00023136"/>
    </source>
</evidence>
<accession>A0A6J4HNW2</accession>
<evidence type="ECO:0000313" key="9">
    <source>
        <dbReference type="EMBL" id="CAA9226870.1"/>
    </source>
</evidence>
<evidence type="ECO:0000256" key="3">
    <source>
        <dbReference type="ARBA" id="ARBA00022475"/>
    </source>
</evidence>
<feature type="transmembrane region" description="Helical" evidence="8">
    <location>
        <begin position="31"/>
        <end position="50"/>
    </location>
</feature>
<dbReference type="GO" id="GO:0005886">
    <property type="term" value="C:plasma membrane"/>
    <property type="evidence" value="ECO:0007669"/>
    <property type="project" value="UniProtKB-SubCell"/>
</dbReference>
<name>A0A6J4HNW2_9SPHI</name>
<evidence type="ECO:0000256" key="4">
    <source>
        <dbReference type="ARBA" id="ARBA00022692"/>
    </source>
</evidence>
<reference evidence="9" key="1">
    <citation type="submission" date="2020-02" db="EMBL/GenBank/DDBJ databases">
        <authorList>
            <person name="Meier V. D."/>
        </authorList>
    </citation>
    <scope>NUCLEOTIDE SEQUENCE</scope>
    <source>
        <strain evidence="9">AVDCRST_MAG56</strain>
    </source>
</reference>
<dbReference type="InterPro" id="IPR003400">
    <property type="entry name" value="ExbD"/>
</dbReference>
<keyword evidence="6 8" id="KW-0472">Membrane</keyword>
<evidence type="ECO:0000256" key="7">
    <source>
        <dbReference type="RuleBase" id="RU003879"/>
    </source>
</evidence>
<evidence type="ECO:0000256" key="1">
    <source>
        <dbReference type="ARBA" id="ARBA00004162"/>
    </source>
</evidence>
<organism evidence="9">
    <name type="scientific">uncultured Cytophagales bacterium</name>
    <dbReference type="NCBI Taxonomy" id="158755"/>
    <lineage>
        <taxon>Bacteria</taxon>
        <taxon>Pseudomonadati</taxon>
        <taxon>Bacteroidota</taxon>
        <taxon>Sphingobacteriia</taxon>
        <taxon>Sphingobacteriales</taxon>
        <taxon>environmental samples</taxon>
    </lineage>
</organism>